<gene>
    <name evidence="1" type="ORF">P8625_06955</name>
</gene>
<organism evidence="1 2">
    <name type="scientific">Tenacibaculum tangerinum</name>
    <dbReference type="NCBI Taxonomy" id="3038772"/>
    <lineage>
        <taxon>Bacteria</taxon>
        <taxon>Pseudomonadati</taxon>
        <taxon>Bacteroidota</taxon>
        <taxon>Flavobacteriia</taxon>
        <taxon>Flavobacteriales</taxon>
        <taxon>Flavobacteriaceae</taxon>
        <taxon>Tenacibaculum</taxon>
    </lineage>
</organism>
<protein>
    <recommendedName>
        <fullName evidence="3">Bacteriocin</fullName>
    </recommendedName>
</protein>
<keyword evidence="2" id="KW-1185">Reference proteome</keyword>
<evidence type="ECO:0000313" key="1">
    <source>
        <dbReference type="EMBL" id="WGH76875.1"/>
    </source>
</evidence>
<accession>A0ABY8L9G6</accession>
<proteinExistence type="predicted"/>
<reference evidence="1 2" key="1">
    <citation type="submission" date="2023-04" db="EMBL/GenBank/DDBJ databases">
        <title>Tenacibaculum tangerinum sp. nov., isolated from sea tidal flat of South Korea.</title>
        <authorList>
            <person name="Lee S.H."/>
            <person name="Kim J.-J."/>
        </authorList>
    </citation>
    <scope>NUCLEOTIDE SEQUENCE [LARGE SCALE GENOMIC DNA]</scope>
    <source>
        <strain evidence="1 2">GRR-S3-23</strain>
    </source>
</reference>
<dbReference type="Proteomes" id="UP001232001">
    <property type="component" value="Chromosome"/>
</dbReference>
<dbReference type="RefSeq" id="WP_279652735.1">
    <property type="nucleotide sequence ID" value="NZ_CP122539.1"/>
</dbReference>
<name>A0ABY8L9G6_9FLAO</name>
<sequence length="61" mass="6896">MKKSILNLGKALNKTSQKQINGGINYGGECYQLLDNTCCQYYSWGEFCDTGRCRGDGCHFY</sequence>
<dbReference type="EMBL" id="CP122539">
    <property type="protein sequence ID" value="WGH76875.1"/>
    <property type="molecule type" value="Genomic_DNA"/>
</dbReference>
<evidence type="ECO:0008006" key="3">
    <source>
        <dbReference type="Google" id="ProtNLM"/>
    </source>
</evidence>
<evidence type="ECO:0000313" key="2">
    <source>
        <dbReference type="Proteomes" id="UP001232001"/>
    </source>
</evidence>